<dbReference type="InterPro" id="IPR029058">
    <property type="entry name" value="AB_hydrolase_fold"/>
</dbReference>
<reference evidence="3" key="1">
    <citation type="journal article" date="2016" name="Nature">
        <title>The genome of the seagrass Zostera marina reveals angiosperm adaptation to the sea.</title>
        <authorList>
            <person name="Olsen J.L."/>
            <person name="Rouze P."/>
            <person name="Verhelst B."/>
            <person name="Lin Y.-C."/>
            <person name="Bayer T."/>
            <person name="Collen J."/>
            <person name="Dattolo E."/>
            <person name="De Paoli E."/>
            <person name="Dittami S."/>
            <person name="Maumus F."/>
            <person name="Michel G."/>
            <person name="Kersting A."/>
            <person name="Lauritano C."/>
            <person name="Lohaus R."/>
            <person name="Toepel M."/>
            <person name="Tonon T."/>
            <person name="Vanneste K."/>
            <person name="Amirebrahimi M."/>
            <person name="Brakel J."/>
            <person name="Bostroem C."/>
            <person name="Chovatia M."/>
            <person name="Grimwood J."/>
            <person name="Jenkins J.W."/>
            <person name="Jueterbock A."/>
            <person name="Mraz A."/>
            <person name="Stam W.T."/>
            <person name="Tice H."/>
            <person name="Bornberg-Bauer E."/>
            <person name="Green P.J."/>
            <person name="Pearson G.A."/>
            <person name="Procaccini G."/>
            <person name="Duarte C.M."/>
            <person name="Schmutz J."/>
            <person name="Reusch T.B.H."/>
            <person name="Van de Peer Y."/>
        </authorList>
    </citation>
    <scope>NUCLEOTIDE SEQUENCE [LARGE SCALE GENOMIC DNA]</scope>
    <source>
        <strain evidence="3">cv. Finnish</strain>
    </source>
</reference>
<dbReference type="InterPro" id="IPR000073">
    <property type="entry name" value="AB_hydrolase_1"/>
</dbReference>
<evidence type="ECO:0000259" key="1">
    <source>
        <dbReference type="Pfam" id="PF00561"/>
    </source>
</evidence>
<gene>
    <name evidence="2" type="ORF">ZOSMA_29G00130</name>
</gene>
<dbReference type="EMBL" id="LFYR01000980">
    <property type="protein sequence ID" value="KMZ66365.1"/>
    <property type="molecule type" value="Genomic_DNA"/>
</dbReference>
<dbReference type="InterPro" id="IPR050471">
    <property type="entry name" value="AB_hydrolase"/>
</dbReference>
<dbReference type="SUPFAM" id="SSF53474">
    <property type="entry name" value="alpha/beta-Hydrolases"/>
    <property type="match status" value="1"/>
</dbReference>
<proteinExistence type="predicted"/>
<dbReference type="GO" id="GO:0016787">
    <property type="term" value="F:hydrolase activity"/>
    <property type="evidence" value="ECO:0000318"/>
    <property type="project" value="GO_Central"/>
</dbReference>
<sequence length="407" mass="45966">MPYCYVNRHRKVSGEFSSATASDGDIKIFYRKYGRGRTKVLLIIGLAGTHEGWGPQVKGLTGTEYHNEEEEFVVDDNLNGLKDEEEGVQVCCFDNRGMGRSTAPVEKSEYSTKIMANDTLALLDHLGWKKAHVFGHSMGGMIACKLAAVAPDRLCSLALLNVTGGGFECFPKMDLRMMSLLYRFLRAKTPEQRALVDLDTHYTKEYLKERLGSSTRGEMLYQEYVNGISSSGMQSNYGFDGQINACWTHNMSSKELDLIRASGFLVLILHGRHDIIAQVSHARKLAGKLHPASRMVELHGAHLVSHERPKEVNCSLLELIKATESNISIHEWSSFTQQCQDETGESILPTENDNNETNISTYIYNFIRKLQVRILYILGLFVIAFKHTKNAFRFLKPRFSRGIKFHN</sequence>
<organism evidence="2 3">
    <name type="scientific">Zostera marina</name>
    <name type="common">Eelgrass</name>
    <dbReference type="NCBI Taxonomy" id="29655"/>
    <lineage>
        <taxon>Eukaryota</taxon>
        <taxon>Viridiplantae</taxon>
        <taxon>Streptophyta</taxon>
        <taxon>Embryophyta</taxon>
        <taxon>Tracheophyta</taxon>
        <taxon>Spermatophyta</taxon>
        <taxon>Magnoliopsida</taxon>
        <taxon>Liliopsida</taxon>
        <taxon>Zosteraceae</taxon>
        <taxon>Zostera</taxon>
    </lineage>
</organism>
<dbReference type="AlphaFoldDB" id="A0A0K9PDR1"/>
<keyword evidence="3" id="KW-1185">Reference proteome</keyword>
<dbReference type="STRING" id="29655.A0A0K9PDR1"/>
<dbReference type="Gene3D" id="3.40.50.1820">
    <property type="entry name" value="alpha/beta hydrolase"/>
    <property type="match status" value="1"/>
</dbReference>
<dbReference type="OMA" id="ACKMAAM"/>
<accession>A0A0K9PDR1</accession>
<keyword evidence="2" id="KW-0378">Hydrolase</keyword>
<protein>
    <submittedName>
        <fullName evidence="2">Hydrolase, alpha/beta fold family protein</fullName>
    </submittedName>
</protein>
<comment type="caution">
    <text evidence="2">The sequence shown here is derived from an EMBL/GenBank/DDBJ whole genome shotgun (WGS) entry which is preliminary data.</text>
</comment>
<dbReference type="Pfam" id="PF00561">
    <property type="entry name" value="Abhydrolase_1"/>
    <property type="match status" value="1"/>
</dbReference>
<evidence type="ECO:0000313" key="2">
    <source>
        <dbReference type="EMBL" id="KMZ66365.1"/>
    </source>
</evidence>
<dbReference type="Proteomes" id="UP000036987">
    <property type="component" value="Unassembled WGS sequence"/>
</dbReference>
<dbReference type="PANTHER" id="PTHR43433:SF5">
    <property type="entry name" value="AB HYDROLASE-1 DOMAIN-CONTAINING PROTEIN"/>
    <property type="match status" value="1"/>
</dbReference>
<evidence type="ECO:0000313" key="3">
    <source>
        <dbReference type="Proteomes" id="UP000036987"/>
    </source>
</evidence>
<feature type="domain" description="AB hydrolase-1" evidence="1">
    <location>
        <begin position="81"/>
        <end position="309"/>
    </location>
</feature>
<dbReference type="OrthoDB" id="19657at2759"/>
<dbReference type="PANTHER" id="PTHR43433">
    <property type="entry name" value="HYDROLASE, ALPHA/BETA FOLD FAMILY PROTEIN"/>
    <property type="match status" value="1"/>
</dbReference>
<name>A0A0K9PDR1_ZOSMR</name>